<dbReference type="EMBL" id="SWDX01000001">
    <property type="protein sequence ID" value="TKC65176.1"/>
    <property type="molecule type" value="Genomic_DNA"/>
</dbReference>
<proteinExistence type="predicted"/>
<dbReference type="AlphaFoldDB" id="A0A4V5PEJ0"/>
<comment type="caution">
    <text evidence="1">The sequence shown here is derived from an EMBL/GenBank/DDBJ whole genome shotgun (WGS) entry which is preliminary data.</text>
</comment>
<gene>
    <name evidence="1" type="ORF">FBD94_01050</name>
</gene>
<organism evidence="1 2">
    <name type="scientific">Pedobacter hiemivivus</name>
    <dbReference type="NCBI Taxonomy" id="2530454"/>
    <lineage>
        <taxon>Bacteria</taxon>
        <taxon>Pseudomonadati</taxon>
        <taxon>Bacteroidota</taxon>
        <taxon>Sphingobacteriia</taxon>
        <taxon>Sphingobacteriales</taxon>
        <taxon>Sphingobacteriaceae</taxon>
        <taxon>Pedobacter</taxon>
    </lineage>
</organism>
<name>A0A4V5PEJ0_9SPHI</name>
<accession>A0A4V5PEJ0</accession>
<sequence>MDSDIKRAIVGSIYYEKWVFEQEIGHKKTGVKSLENFYSGDVLPFELNSKKFIDDLRKIARISDLVTQEPLSRDFTLKYRRTWKKKKE</sequence>
<protein>
    <submittedName>
        <fullName evidence="1">Uncharacterized protein</fullName>
    </submittedName>
</protein>
<evidence type="ECO:0000313" key="2">
    <source>
        <dbReference type="Proteomes" id="UP000309594"/>
    </source>
</evidence>
<dbReference type="Proteomes" id="UP000309594">
    <property type="component" value="Unassembled WGS sequence"/>
</dbReference>
<reference evidence="1 2" key="1">
    <citation type="submission" date="2019-04" db="EMBL/GenBank/DDBJ databases">
        <title>Pedobacter sp. RP-1-16 sp. nov., isolated from Arctic soil.</title>
        <authorList>
            <person name="Dahal R.H."/>
            <person name="Kim D.-U."/>
        </authorList>
    </citation>
    <scope>NUCLEOTIDE SEQUENCE [LARGE SCALE GENOMIC DNA]</scope>
    <source>
        <strain evidence="1 2">RP-1-16</strain>
    </source>
</reference>
<evidence type="ECO:0000313" key="1">
    <source>
        <dbReference type="EMBL" id="TKC65176.1"/>
    </source>
</evidence>
<dbReference type="RefSeq" id="WP_136878777.1">
    <property type="nucleotide sequence ID" value="NZ_SWDX01000001.1"/>
</dbReference>